<accession>G8C129</accession>
<feature type="chain" id="PRO_5003508776" description="FAS1 domain-containing protein" evidence="2">
    <location>
        <begin position="27"/>
        <end position="898"/>
    </location>
</feature>
<dbReference type="KEGG" id="tpf:TPHA_0N00760"/>
<dbReference type="RefSeq" id="XP_003688291.1">
    <property type="nucleotide sequence ID" value="XM_003688243.1"/>
</dbReference>
<organism evidence="4 5">
    <name type="scientific">Tetrapisispora phaffii (strain ATCC 24235 / CBS 4417 / NBRC 1672 / NRRL Y-8282 / UCD 70-5)</name>
    <name type="common">Yeast</name>
    <name type="synonym">Fabospora phaffii</name>
    <dbReference type="NCBI Taxonomy" id="1071381"/>
    <lineage>
        <taxon>Eukaryota</taxon>
        <taxon>Fungi</taxon>
        <taxon>Dikarya</taxon>
        <taxon>Ascomycota</taxon>
        <taxon>Saccharomycotina</taxon>
        <taxon>Saccharomycetes</taxon>
        <taxon>Saccharomycetales</taxon>
        <taxon>Saccharomycetaceae</taxon>
        <taxon>Tetrapisispora</taxon>
    </lineage>
</organism>
<keyword evidence="2" id="KW-0732">Signal</keyword>
<reference evidence="4 5" key="1">
    <citation type="journal article" date="2011" name="Proc. Natl. Acad. Sci. U.S.A.">
        <title>Evolutionary erosion of yeast sex chromosomes by mating-type switching accidents.</title>
        <authorList>
            <person name="Gordon J.L."/>
            <person name="Armisen D."/>
            <person name="Proux-Wera E."/>
            <person name="Oheigeartaigh S.S."/>
            <person name="Byrne K.P."/>
            <person name="Wolfe K.H."/>
        </authorList>
    </citation>
    <scope>NUCLEOTIDE SEQUENCE [LARGE SCALE GENOMIC DNA]</scope>
    <source>
        <strain evidence="5">ATCC 24235 / CBS 4417 / NBRC 1672 / NRRL Y-8282 / UCD 70-5</strain>
    </source>
</reference>
<keyword evidence="1" id="KW-1133">Transmembrane helix</keyword>
<name>G8C129_TETPH</name>
<feature type="signal peptide" evidence="2">
    <location>
        <begin position="1"/>
        <end position="26"/>
    </location>
</feature>
<protein>
    <recommendedName>
        <fullName evidence="3">FAS1 domain-containing protein</fullName>
    </recommendedName>
</protein>
<dbReference type="Pfam" id="PF02469">
    <property type="entry name" value="Fasciclin"/>
    <property type="match status" value="1"/>
</dbReference>
<dbReference type="EMBL" id="HE612869">
    <property type="protein sequence ID" value="CCE65857.1"/>
    <property type="molecule type" value="Genomic_DNA"/>
</dbReference>
<evidence type="ECO:0000313" key="4">
    <source>
        <dbReference type="EMBL" id="CCE65857.1"/>
    </source>
</evidence>
<dbReference type="OMA" id="FCSSNKR"/>
<dbReference type="InterPro" id="IPR036378">
    <property type="entry name" value="FAS1_dom_sf"/>
</dbReference>
<gene>
    <name evidence="4" type="primary">TPHA0N00760</name>
    <name evidence="4" type="ordered locus">TPHA_0N00760</name>
</gene>
<evidence type="ECO:0000313" key="5">
    <source>
        <dbReference type="Proteomes" id="UP000005666"/>
    </source>
</evidence>
<dbReference type="SUPFAM" id="SSF82153">
    <property type="entry name" value="FAS1 domain"/>
    <property type="match status" value="3"/>
</dbReference>
<evidence type="ECO:0000256" key="2">
    <source>
        <dbReference type="SAM" id="SignalP"/>
    </source>
</evidence>
<dbReference type="InterPro" id="IPR050904">
    <property type="entry name" value="Adhesion/Biosynth-related"/>
</dbReference>
<dbReference type="eggNOG" id="KOG1437">
    <property type="taxonomic scope" value="Eukaryota"/>
</dbReference>
<keyword evidence="5" id="KW-1185">Reference proteome</keyword>
<dbReference type="Proteomes" id="UP000005666">
    <property type="component" value="Chromosome 14"/>
</dbReference>
<dbReference type="PANTHER" id="PTHR10900">
    <property type="entry name" value="PERIOSTIN-RELATED"/>
    <property type="match status" value="1"/>
</dbReference>
<dbReference type="AlphaFoldDB" id="G8C129"/>
<sequence>MTKHFGSKLVNYILIFLFLLSTAVTSTTNDGSELSFTTVIDILSQNAEFSTFLLLIQKTGNVPYLNDISDFTLFAPINSAFTDLQINYIEQLNDKSNTVDVLKEKLNFDIENYLLHNFLLNTNNLDKKNNNIFKYINVFDNLNYSNKFPYLFKKNANEEPAYSINDIKIVDQNLKPNFQNAIIQGITSTINIPLNVTETIEGLKEKNVDKEKSLKSFEYDSMLQFFQQKIDEPKLLNIIENNTLLIPSDKNFLKTFNSIETNYLLDKFQKLSNNSKLNSMIKKNWLSDREMFIKNLVLRGIIGGNNLYSRLKEFKNSHHLTENLNHAKFNLTSNEYGSIININNSSSYKSNILFNNGILHTYNDLDFIGDNVTFNTEKYLHGLNKTEFVEELYLRNLQHLILDENNNNNMTIFIPESNMFGFTKSSILYHFSENAIWLEEEFNESNSFLNTILFNSSFCSSNKKLGSNCQRFKISKSERGYYINERYRILHSKPYQIGNHLIYIISNDLQLPGDFILSINPFYRCSTSLKFLRELDLLEFDTNKKGYSVLLPCFDAWDKFELNFDYINDNITAQELVMKNLIVNDLIYSDSRNETVYNSTNILGEDISISVSNSPKDLNINLNFSSFERSINVEKNMDIFFNQGVIHPIDDIYLPSSIEISVRDLIKLTKTSEFIEYLDKFKEKIPMLINGTSFSLLVPTSASLEFNGIFANYTKLEDFLNLHIINGNSTQNILNCDGEISTSYGVNLLCEKVSPKDYILKIQNDDDNVIRIIKKGCSTSDSNSCVFLVDRPISLSRLNRNKYHLSLPAVAIGLGIVVGVFFILSLLGCIIVIVMGKNNRGPEIYSNVPDVEADVDEPLLGRNDLSNLDSANHGTISNNHNTANVSPPPIHIIPQRHM</sequence>
<dbReference type="PANTHER" id="PTHR10900:SF125">
    <property type="entry name" value="FAS1 DOMAIN-CONTAINING PROTEIN YLR001C"/>
    <property type="match status" value="1"/>
</dbReference>
<keyword evidence="1" id="KW-0472">Membrane</keyword>
<dbReference type="PROSITE" id="PS50213">
    <property type="entry name" value="FAS1"/>
    <property type="match status" value="3"/>
</dbReference>
<proteinExistence type="predicted"/>
<dbReference type="OrthoDB" id="286301at2759"/>
<evidence type="ECO:0000256" key="1">
    <source>
        <dbReference type="SAM" id="Phobius"/>
    </source>
</evidence>
<keyword evidence="1" id="KW-0812">Transmembrane</keyword>
<dbReference type="GeneID" id="11532054"/>
<feature type="domain" description="FAS1" evidence="3">
    <location>
        <begin position="36"/>
        <end position="174"/>
    </location>
</feature>
<feature type="transmembrane region" description="Helical" evidence="1">
    <location>
        <begin position="805"/>
        <end position="834"/>
    </location>
</feature>
<dbReference type="InterPro" id="IPR000782">
    <property type="entry name" value="FAS1_domain"/>
</dbReference>
<dbReference type="Gene3D" id="2.30.180.10">
    <property type="entry name" value="FAS1 domain"/>
    <property type="match status" value="2"/>
</dbReference>
<dbReference type="HOGENOM" id="CLU_008441_0_0_1"/>
<dbReference type="STRING" id="1071381.G8C129"/>
<feature type="domain" description="FAS1" evidence="3">
    <location>
        <begin position="210"/>
        <end position="366"/>
    </location>
</feature>
<evidence type="ECO:0000259" key="3">
    <source>
        <dbReference type="PROSITE" id="PS50213"/>
    </source>
</evidence>
<feature type="domain" description="FAS1" evidence="3">
    <location>
        <begin position="512"/>
        <end position="653"/>
    </location>
</feature>